<accession>A0ABM8VI61</accession>
<evidence type="ECO:0000313" key="3">
    <source>
        <dbReference type="Proteomes" id="UP000730618"/>
    </source>
</evidence>
<feature type="domain" description="TraG P-loop" evidence="1">
    <location>
        <begin position="239"/>
        <end position="594"/>
    </location>
</feature>
<dbReference type="InterPro" id="IPR043964">
    <property type="entry name" value="P-loop_TraG"/>
</dbReference>
<evidence type="ECO:0000313" key="2">
    <source>
        <dbReference type="EMBL" id="CAG7643609.1"/>
    </source>
</evidence>
<evidence type="ECO:0000259" key="1">
    <source>
        <dbReference type="Pfam" id="PF19044"/>
    </source>
</evidence>
<dbReference type="RefSeq" id="WP_218099364.1">
    <property type="nucleotide sequence ID" value="NZ_CAJVCE010000007.1"/>
</dbReference>
<dbReference type="Pfam" id="PF19044">
    <property type="entry name" value="P-loop_TraG"/>
    <property type="match status" value="1"/>
</dbReference>
<dbReference type="InterPro" id="IPR051162">
    <property type="entry name" value="T4SS_component"/>
</dbReference>
<reference evidence="2 3" key="1">
    <citation type="submission" date="2021-06" db="EMBL/GenBank/DDBJ databases">
        <authorList>
            <person name="Criscuolo A."/>
        </authorList>
    </citation>
    <scope>NUCLEOTIDE SEQUENCE [LARGE SCALE GENOMIC DNA]</scope>
    <source>
        <strain evidence="3">CIP 111802</strain>
    </source>
</reference>
<name>A0ABM8VI61_9BACL</name>
<proteinExistence type="predicted"/>
<dbReference type="PANTHER" id="PTHR30121:SF6">
    <property type="entry name" value="SLR6007 PROTEIN"/>
    <property type="match status" value="1"/>
</dbReference>
<organism evidence="2 3">
    <name type="scientific">Paenibacillus allorhizosphaerae</name>
    <dbReference type="NCBI Taxonomy" id="2849866"/>
    <lineage>
        <taxon>Bacteria</taxon>
        <taxon>Bacillati</taxon>
        <taxon>Bacillota</taxon>
        <taxon>Bacilli</taxon>
        <taxon>Bacillales</taxon>
        <taxon>Paenibacillaceae</taxon>
        <taxon>Paenibacillus</taxon>
    </lineage>
</organism>
<gene>
    <name evidence="2" type="ORF">PAECIP111802_03056</name>
</gene>
<keyword evidence="3" id="KW-1185">Reference proteome</keyword>
<sequence length="640" mass="73264">MFGRKKNQRDTEPRLEHLIDDNSAFLDMLAPDSIQEELDHIRLGRNYVRVLAVAHYANDVLINWLSVLHETSGNITLSHHIVPRSSEGMITSLNRAIIELKARINEPKIQPKDAIRLQKELEDAEVLLDNLTSGRNQKIFDQHMYIMLQARSLKELERLTSTVKAKCGRNLKAIIPNTRMLDAFTSSLPIRSNDLPEMTYRNFDGEALSSLFPFDEAEIFADRGVVKGKNLKTNSVVVVDHDQLINRNEVVIATSGGGKSTYIWGDMMRRWIQGTIIRTIDPKAEFGRKFERLGGIWVKISPTSDDIINPFEIMNSSIMLDEEGKPVAVSLLHQKIARLKTMFTLMYKSLVNQQVELALLEKAIVETYLRKGIEWSTDFSRLSRMDFPIMSDLYETIRQLMTTDKTYESLNGFYQVLYPYVEGSYSKAFNGHTNVDLSNDLINFDIYDLRSESDLRQVAMYNILTFLTDDATMDRTKIKQIYVDEAHILADPKNPTAMEFLSSMYKLIRSFQGGVTSATQQVGDFLSAVDGSRNHGEAVILNSVTKLYLPMTAQEIQDIMNKTSEKFSEAEQRLLVVEDAEKHKNAGKGIYVVGSKKVHIQVELTQEELRLWDSRWYRQKYGEDPDEQPLYGLKREEVFG</sequence>
<protein>
    <recommendedName>
        <fullName evidence="1">TraG P-loop domain-containing protein</fullName>
    </recommendedName>
</protein>
<dbReference type="Proteomes" id="UP000730618">
    <property type="component" value="Unassembled WGS sequence"/>
</dbReference>
<comment type="caution">
    <text evidence="2">The sequence shown here is derived from an EMBL/GenBank/DDBJ whole genome shotgun (WGS) entry which is preliminary data.</text>
</comment>
<dbReference type="EMBL" id="CAJVCE010000007">
    <property type="protein sequence ID" value="CAG7643609.1"/>
    <property type="molecule type" value="Genomic_DNA"/>
</dbReference>
<dbReference type="PANTHER" id="PTHR30121">
    <property type="entry name" value="UNCHARACTERIZED PROTEIN YJGR-RELATED"/>
    <property type="match status" value="1"/>
</dbReference>